<accession>A0AAP0IMU6</accession>
<organism evidence="2 3">
    <name type="scientific">Stephania cephalantha</name>
    <dbReference type="NCBI Taxonomy" id="152367"/>
    <lineage>
        <taxon>Eukaryota</taxon>
        <taxon>Viridiplantae</taxon>
        <taxon>Streptophyta</taxon>
        <taxon>Embryophyta</taxon>
        <taxon>Tracheophyta</taxon>
        <taxon>Spermatophyta</taxon>
        <taxon>Magnoliopsida</taxon>
        <taxon>Ranunculales</taxon>
        <taxon>Menispermaceae</taxon>
        <taxon>Menispermoideae</taxon>
        <taxon>Cissampelideae</taxon>
        <taxon>Stephania</taxon>
    </lineage>
</organism>
<dbReference type="EMBL" id="JBBNAG010000007">
    <property type="protein sequence ID" value="KAK9118444.1"/>
    <property type="molecule type" value="Genomic_DNA"/>
</dbReference>
<protein>
    <submittedName>
        <fullName evidence="2">Uncharacterized protein</fullName>
    </submittedName>
</protein>
<dbReference type="AlphaFoldDB" id="A0AAP0IMU6"/>
<dbReference type="Proteomes" id="UP001419268">
    <property type="component" value="Unassembled WGS sequence"/>
</dbReference>
<reference evidence="2 3" key="1">
    <citation type="submission" date="2024-01" db="EMBL/GenBank/DDBJ databases">
        <title>Genome assemblies of Stephania.</title>
        <authorList>
            <person name="Yang L."/>
        </authorList>
    </citation>
    <scope>NUCLEOTIDE SEQUENCE [LARGE SCALE GENOMIC DNA]</scope>
    <source>
        <strain evidence="2">JXDWG</strain>
        <tissue evidence="2">Leaf</tissue>
    </source>
</reference>
<name>A0AAP0IMU6_9MAGN</name>
<sequence length="129" mass="14449">MRRMSPVRIRPLQVPLPQKPTSLRGRIIHSSGGNRMVLVGGDRRIILLGGNRRIILIILGGDQRIILLGGYMRIVLLGGSRILPQAIFFWRQPSSSSDKRTTLMNQPWGTQQYSSDGTGISTWASDPEW</sequence>
<proteinExistence type="predicted"/>
<keyword evidence="3" id="KW-1185">Reference proteome</keyword>
<gene>
    <name evidence="2" type="ORF">Scep_016537</name>
</gene>
<evidence type="ECO:0000313" key="2">
    <source>
        <dbReference type="EMBL" id="KAK9118444.1"/>
    </source>
</evidence>
<comment type="caution">
    <text evidence="2">The sequence shown here is derived from an EMBL/GenBank/DDBJ whole genome shotgun (WGS) entry which is preliminary data.</text>
</comment>
<evidence type="ECO:0000256" key="1">
    <source>
        <dbReference type="SAM" id="MobiDB-lite"/>
    </source>
</evidence>
<feature type="region of interest" description="Disordered" evidence="1">
    <location>
        <begin position="94"/>
        <end position="129"/>
    </location>
</feature>
<evidence type="ECO:0000313" key="3">
    <source>
        <dbReference type="Proteomes" id="UP001419268"/>
    </source>
</evidence>